<dbReference type="OrthoDB" id="360327at2759"/>
<evidence type="ECO:0000256" key="2">
    <source>
        <dbReference type="SAM" id="MobiDB-lite"/>
    </source>
</evidence>
<evidence type="ECO:0000313" key="4">
    <source>
        <dbReference type="Proteomes" id="UP000823405"/>
    </source>
</evidence>
<name>A0A9P6RN69_9FUNG</name>
<dbReference type="GO" id="GO:0005684">
    <property type="term" value="C:U2-type spliceosomal complex"/>
    <property type="evidence" value="ECO:0007669"/>
    <property type="project" value="TreeGrafter"/>
</dbReference>
<gene>
    <name evidence="3" type="ORF">BGZ97_007800</name>
</gene>
<keyword evidence="4" id="KW-1185">Reference proteome</keyword>
<reference evidence="3" key="1">
    <citation type="journal article" date="2020" name="Fungal Divers.">
        <title>Resolving the Mortierellaceae phylogeny through synthesis of multi-gene phylogenetics and phylogenomics.</title>
        <authorList>
            <person name="Vandepol N."/>
            <person name="Liber J."/>
            <person name="Desiro A."/>
            <person name="Na H."/>
            <person name="Kennedy M."/>
            <person name="Barry K."/>
            <person name="Grigoriev I.V."/>
            <person name="Miller A.N."/>
            <person name="O'Donnell K."/>
            <person name="Stajich J.E."/>
            <person name="Bonito G."/>
        </authorList>
    </citation>
    <scope>NUCLEOTIDE SEQUENCE</scope>
    <source>
        <strain evidence="3">NVP60</strain>
    </source>
</reference>
<protein>
    <recommendedName>
        <fullName evidence="5">DUF572-domain-containing protein</fullName>
    </recommendedName>
</protein>
<dbReference type="InterPro" id="IPR007590">
    <property type="entry name" value="Saf4/Yju2"/>
</dbReference>
<dbReference type="EMBL" id="JAAAIN010000035">
    <property type="protein sequence ID" value="KAG0322271.1"/>
    <property type="molecule type" value="Genomic_DNA"/>
</dbReference>
<dbReference type="Proteomes" id="UP000823405">
    <property type="component" value="Unassembled WGS sequence"/>
</dbReference>
<evidence type="ECO:0008006" key="5">
    <source>
        <dbReference type="Google" id="ProtNLM"/>
    </source>
</evidence>
<dbReference type="PANTHER" id="PTHR12111:SF2">
    <property type="entry name" value="SPLICING FACTOR YJU2B-RELATED"/>
    <property type="match status" value="1"/>
</dbReference>
<proteinExistence type="inferred from homology"/>
<feature type="compositionally biased region" description="Low complexity" evidence="2">
    <location>
        <begin position="336"/>
        <end position="370"/>
    </location>
</feature>
<dbReference type="GO" id="GO:0071014">
    <property type="term" value="C:post-mRNA release spliceosomal complex"/>
    <property type="evidence" value="ECO:0007669"/>
    <property type="project" value="TreeGrafter"/>
</dbReference>
<organism evidence="3 4">
    <name type="scientific">Linnemannia gamsii</name>
    <dbReference type="NCBI Taxonomy" id="64522"/>
    <lineage>
        <taxon>Eukaryota</taxon>
        <taxon>Fungi</taxon>
        <taxon>Fungi incertae sedis</taxon>
        <taxon>Mucoromycota</taxon>
        <taxon>Mortierellomycotina</taxon>
        <taxon>Mortierellomycetes</taxon>
        <taxon>Mortierellales</taxon>
        <taxon>Mortierellaceae</taxon>
        <taxon>Linnemannia</taxon>
    </lineage>
</organism>
<feature type="region of interest" description="Disordered" evidence="2">
    <location>
        <begin position="1"/>
        <end position="22"/>
    </location>
</feature>
<sequence length="382" mass="41767">MADRKATNKYYPPDWDPSKGSINKHVGQHPLRDRARKLDQGILIVRFELPYSIWCNGCNKSAATGVRYNAEKKTIGKYYSTPILSFRMKCHHCSSWFEIQTDPKNAAYKVTAGARRKTDDFADAQDRGTLTIDTPEEFERRANDKFAKLENSRLDQINTLRADATVLTKLQHISDRQWSDPYALSQKLRKEFRMERAKIKSSEALADKIGVGFKILPESQEDAEATKLVEFDAGERAVMMQRLKEIKSGDLFAAAKSAPKNQHQQRNWGSGQLVAAGGGSAVTGGRGAIGGLSKTGTLTTSAGCARSGSDKDRTLRSLALTVKANTQLQVDPFLNSGSAASSRSTSALTAPPPTSTSSSKSGLVSKPLPLVAYGDDDDDDDD</sequence>
<dbReference type="GO" id="GO:0000398">
    <property type="term" value="P:mRNA splicing, via spliceosome"/>
    <property type="evidence" value="ECO:0007669"/>
    <property type="project" value="InterPro"/>
</dbReference>
<comment type="caution">
    <text evidence="3">The sequence shown here is derived from an EMBL/GenBank/DDBJ whole genome shotgun (WGS) entry which is preliminary data.</text>
</comment>
<feature type="region of interest" description="Disordered" evidence="2">
    <location>
        <begin position="331"/>
        <end position="382"/>
    </location>
</feature>
<dbReference type="PANTHER" id="PTHR12111">
    <property type="entry name" value="SPLICING FACTOR YJU2"/>
    <property type="match status" value="1"/>
</dbReference>
<accession>A0A9P6RN69</accession>
<evidence type="ECO:0000256" key="1">
    <source>
        <dbReference type="ARBA" id="ARBA00005595"/>
    </source>
</evidence>
<comment type="similarity">
    <text evidence="1">Belongs to the CWC16 family.</text>
</comment>
<evidence type="ECO:0000313" key="3">
    <source>
        <dbReference type="EMBL" id="KAG0322271.1"/>
    </source>
</evidence>
<dbReference type="AlphaFoldDB" id="A0A9P6RN69"/>
<dbReference type="Pfam" id="PF04502">
    <property type="entry name" value="Saf4_Yju2"/>
    <property type="match status" value="1"/>
</dbReference>